<evidence type="ECO:0000256" key="1">
    <source>
        <dbReference type="SAM" id="MobiDB-lite"/>
    </source>
</evidence>
<sequence length="258" mass="28649">MCHLSAVVLIGASLHHRPQLSGARPWRPPCPRSEAGRRVCSVSRAPSFRAPASANSKNLGRLGPARYPRHQLARVPSFLFSLFLPRSDIASEGPRAPSFESWFSPYSLRSRRRLPARSATSLPVHSSLASLCAVADAVARSLCLGPILVPCRAHHRRETLHRCAQPRLPSRLAHTHLQTGPRCRLLTPSLPRSARTLSLSLDNVFARHHVTFSNTALLDSVRSSTPGYRSPPRRAPALQHRRHPFSVMSQAFVDWYVN</sequence>
<dbReference type="ExpressionAtlas" id="B4FVG3">
    <property type="expression patterns" value="baseline and differential"/>
</dbReference>
<organism evidence="2">
    <name type="scientific">Zea mays</name>
    <name type="common">Maize</name>
    <dbReference type="NCBI Taxonomy" id="4577"/>
    <lineage>
        <taxon>Eukaryota</taxon>
        <taxon>Viridiplantae</taxon>
        <taxon>Streptophyta</taxon>
        <taxon>Embryophyta</taxon>
        <taxon>Tracheophyta</taxon>
        <taxon>Spermatophyta</taxon>
        <taxon>Magnoliopsida</taxon>
        <taxon>Liliopsida</taxon>
        <taxon>Poales</taxon>
        <taxon>Poaceae</taxon>
        <taxon>PACMAD clade</taxon>
        <taxon>Panicoideae</taxon>
        <taxon>Andropogonodae</taxon>
        <taxon>Andropogoneae</taxon>
        <taxon>Tripsacinae</taxon>
        <taxon>Zea</taxon>
    </lineage>
</organism>
<accession>B4FVG3</accession>
<reference evidence="2" key="1">
    <citation type="journal article" date="2009" name="PLoS Genet.">
        <title>Sequencing, mapping, and analysis of 27,455 maize full-length cDNAs.</title>
        <authorList>
            <person name="Soderlund C."/>
            <person name="Descour A."/>
            <person name="Kudrna D."/>
            <person name="Bomhoff M."/>
            <person name="Boyd L."/>
            <person name="Currie J."/>
            <person name="Angelova A."/>
            <person name="Collura K."/>
            <person name="Wissotski M."/>
            <person name="Ashley E."/>
            <person name="Morrow D."/>
            <person name="Fernandes J."/>
            <person name="Walbot V."/>
            <person name="Yu Y."/>
        </authorList>
    </citation>
    <scope>NUCLEOTIDE SEQUENCE</scope>
    <source>
        <strain evidence="2">B73</strain>
    </source>
</reference>
<dbReference type="KEGG" id="zma:100273425"/>
<dbReference type="GeneID" id="100273425"/>
<feature type="region of interest" description="Disordered" evidence="1">
    <location>
        <begin position="221"/>
        <end position="240"/>
    </location>
</feature>
<dbReference type="RefSeq" id="NP_001141334.1">
    <property type="nucleotide sequence ID" value="NM_001147862.1"/>
</dbReference>
<protein>
    <submittedName>
        <fullName evidence="2">Uncharacterized protein</fullName>
    </submittedName>
</protein>
<name>B4FVG3_MAIZE</name>
<dbReference type="AlphaFoldDB" id="B4FVG3"/>
<evidence type="ECO:0000313" key="2">
    <source>
        <dbReference type="EMBL" id="ACF86106.1"/>
    </source>
</evidence>
<proteinExistence type="evidence at transcript level"/>
<dbReference type="EMBL" id="BT041101">
    <property type="protein sequence ID" value="ACF86106.1"/>
    <property type="molecule type" value="mRNA"/>
</dbReference>